<dbReference type="EMBL" id="NCDQ01000322">
    <property type="protein sequence ID" value="OYX00309.1"/>
    <property type="molecule type" value="Genomic_DNA"/>
</dbReference>
<proteinExistence type="predicted"/>
<protein>
    <submittedName>
        <fullName evidence="6">Uncharacterized protein</fullName>
    </submittedName>
</protein>
<dbReference type="InterPro" id="IPR049712">
    <property type="entry name" value="Poly_export"/>
</dbReference>
<feature type="chain" id="PRO_5013011129" evidence="3">
    <location>
        <begin position="29"/>
        <end position="259"/>
    </location>
</feature>
<dbReference type="Proteomes" id="UP000215616">
    <property type="component" value="Unassembled WGS sequence"/>
</dbReference>
<feature type="domain" description="Polysaccharide export protein N-terminal" evidence="4">
    <location>
        <begin position="64"/>
        <end position="135"/>
    </location>
</feature>
<dbReference type="Pfam" id="PF02563">
    <property type="entry name" value="Poly_export"/>
    <property type="match status" value="1"/>
</dbReference>
<evidence type="ECO:0000259" key="5">
    <source>
        <dbReference type="Pfam" id="PF10531"/>
    </source>
</evidence>
<evidence type="ECO:0000313" key="7">
    <source>
        <dbReference type="Proteomes" id="UP000215616"/>
    </source>
</evidence>
<keyword evidence="1 3" id="KW-0732">Signal</keyword>
<feature type="domain" description="Soluble ligand binding" evidence="5">
    <location>
        <begin position="145"/>
        <end position="197"/>
    </location>
</feature>
<reference evidence="6 7" key="1">
    <citation type="submission" date="2017-03" db="EMBL/GenBank/DDBJ databases">
        <title>Lifting the veil on microbial sulfur biogeochemistry in mining wastewaters.</title>
        <authorList>
            <person name="Kantor R.S."/>
            <person name="Colenbrander Nelson T."/>
            <person name="Marshall S."/>
            <person name="Bennett D."/>
            <person name="Apte S."/>
            <person name="Camacho D."/>
            <person name="Thomas B.C."/>
            <person name="Warren L.A."/>
            <person name="Banfield J.F."/>
        </authorList>
    </citation>
    <scope>NUCLEOTIDE SEQUENCE [LARGE SCALE GENOMIC DNA]</scope>
    <source>
        <strain evidence="6">32-67-7</strain>
    </source>
</reference>
<accession>A0A258CXT2</accession>
<dbReference type="PANTHER" id="PTHR33619">
    <property type="entry name" value="POLYSACCHARIDE EXPORT PROTEIN GFCE-RELATED"/>
    <property type="match status" value="1"/>
</dbReference>
<dbReference type="InterPro" id="IPR003715">
    <property type="entry name" value="Poly_export_N"/>
</dbReference>
<dbReference type="GO" id="GO:0015159">
    <property type="term" value="F:polysaccharide transmembrane transporter activity"/>
    <property type="evidence" value="ECO:0007669"/>
    <property type="project" value="InterPro"/>
</dbReference>
<evidence type="ECO:0000259" key="4">
    <source>
        <dbReference type="Pfam" id="PF02563"/>
    </source>
</evidence>
<dbReference type="AlphaFoldDB" id="A0A258CXT2"/>
<comment type="caution">
    <text evidence="6">The sequence shown here is derived from an EMBL/GenBank/DDBJ whole genome shotgun (WGS) entry which is preliminary data.</text>
</comment>
<name>A0A258CXT2_CAUVI</name>
<dbReference type="Pfam" id="PF10531">
    <property type="entry name" value="SLBB"/>
    <property type="match status" value="1"/>
</dbReference>
<sequence length="259" mass="27667">MEVRVLSWVRLATLVAVLLVAACASAPARTGDGYGPTYGRQDDARQTYGQNPSPGVEFAPWTTEDYRYRIGSGDELALRFLLNPDMNTSVLVGPDGRGVFPLVSAQGVAGLTVEQANLALTQAYGSVLRNPQVETLIASYGSAQIYVGGEVREAGVKSVKGQLTVAQAVFAAGGFQETARTGKVVVLRQRPGDPRMLMRTVDVRSALNGGDGADFAVLPGDLVFVPRSAIAEVNLFIRQYITGALPFSFSYSINRGSRY</sequence>
<dbReference type="PROSITE" id="PS51257">
    <property type="entry name" value="PROKAR_LIPOPROTEIN"/>
    <property type="match status" value="1"/>
</dbReference>
<feature type="signal peptide" evidence="3">
    <location>
        <begin position="1"/>
        <end position="28"/>
    </location>
</feature>
<evidence type="ECO:0000256" key="3">
    <source>
        <dbReference type="SAM" id="SignalP"/>
    </source>
</evidence>
<evidence type="ECO:0000313" key="6">
    <source>
        <dbReference type="EMBL" id="OYX00309.1"/>
    </source>
</evidence>
<dbReference type="Gene3D" id="3.10.560.10">
    <property type="entry name" value="Outer membrane lipoprotein wza domain like"/>
    <property type="match status" value="1"/>
</dbReference>
<feature type="region of interest" description="Disordered" evidence="2">
    <location>
        <begin position="31"/>
        <end position="55"/>
    </location>
</feature>
<organism evidence="6 7">
    <name type="scientific">Caulobacter vibrioides</name>
    <name type="common">Caulobacter crescentus</name>
    <dbReference type="NCBI Taxonomy" id="155892"/>
    <lineage>
        <taxon>Bacteria</taxon>
        <taxon>Pseudomonadati</taxon>
        <taxon>Pseudomonadota</taxon>
        <taxon>Alphaproteobacteria</taxon>
        <taxon>Caulobacterales</taxon>
        <taxon>Caulobacteraceae</taxon>
        <taxon>Caulobacter</taxon>
    </lineage>
</organism>
<dbReference type="InterPro" id="IPR019554">
    <property type="entry name" value="Soluble_ligand-bd"/>
</dbReference>
<gene>
    <name evidence="6" type="ORF">B7Z12_16360</name>
</gene>
<evidence type="ECO:0000256" key="2">
    <source>
        <dbReference type="SAM" id="MobiDB-lite"/>
    </source>
</evidence>
<evidence type="ECO:0000256" key="1">
    <source>
        <dbReference type="ARBA" id="ARBA00022729"/>
    </source>
</evidence>
<dbReference type="PANTHER" id="PTHR33619:SF3">
    <property type="entry name" value="POLYSACCHARIDE EXPORT PROTEIN GFCE-RELATED"/>
    <property type="match status" value="1"/>
</dbReference>